<dbReference type="EMBL" id="JAUSVP010000002">
    <property type="protein sequence ID" value="MDQ0446231.1"/>
    <property type="molecule type" value="Genomic_DNA"/>
</dbReference>
<dbReference type="Proteomes" id="UP001231124">
    <property type="component" value="Unassembled WGS sequence"/>
</dbReference>
<dbReference type="PANTHER" id="PTHR12184:SF1">
    <property type="entry name" value="UBIQUINOL-CYTOCHROME-C REDUCTASE COMPLEX ASSEMBLY FACTOR 1"/>
    <property type="match status" value="1"/>
</dbReference>
<sequence length="194" mass="20480">MWGFFRRGGARRRLIVGLHGAISDAARHPALYTGLHVPDTVEGRFESLSLHVYLVLRRLDRLPPPAADVAQELVDSIFAELDASLRELGVSDMGVGKRMKKLGASFYGRVSGYDEAMKAQAGGDAALRHALARNILGAAGAGEEDLAAAPLARYVRAAEAALARADLDALLTAGPPFPDPGAFAGAPLTEDRPA</sequence>
<gene>
    <name evidence="4" type="ORF">QO012_000720</name>
</gene>
<evidence type="ECO:0000256" key="2">
    <source>
        <dbReference type="ARBA" id="ARBA00006436"/>
    </source>
</evidence>
<name>A0ABU0HXM9_9HYPH</name>
<evidence type="ECO:0000313" key="5">
    <source>
        <dbReference type="Proteomes" id="UP001231124"/>
    </source>
</evidence>
<dbReference type="PIRSF" id="PIRSF032079">
    <property type="entry name" value="UCP032079"/>
    <property type="match status" value="1"/>
</dbReference>
<dbReference type="PANTHER" id="PTHR12184">
    <property type="entry name" value="UBIQUINOL-CYTOCHROME C REDUCTASE COMPLEX ASSEMBLY FACTOR 1 FAMILY MEMBER"/>
    <property type="match status" value="1"/>
</dbReference>
<organism evidence="4 5">
    <name type="scientific">Methylobacterium aerolatum</name>
    <dbReference type="NCBI Taxonomy" id="418708"/>
    <lineage>
        <taxon>Bacteria</taxon>
        <taxon>Pseudomonadati</taxon>
        <taxon>Pseudomonadota</taxon>
        <taxon>Alphaproteobacteria</taxon>
        <taxon>Hyphomicrobiales</taxon>
        <taxon>Methylobacteriaceae</taxon>
        <taxon>Methylobacterium</taxon>
    </lineage>
</organism>
<reference evidence="4 5" key="1">
    <citation type="submission" date="2023-07" db="EMBL/GenBank/DDBJ databases">
        <title>Genomic Encyclopedia of Type Strains, Phase IV (KMG-IV): sequencing the most valuable type-strain genomes for metagenomic binning, comparative biology and taxonomic classification.</title>
        <authorList>
            <person name="Goeker M."/>
        </authorList>
    </citation>
    <scope>NUCLEOTIDE SEQUENCE [LARGE SCALE GENOMIC DNA]</scope>
    <source>
        <strain evidence="4 5">DSM 19013</strain>
    </source>
</reference>
<comment type="similarity">
    <text evidence="1">Belongs to the CBP3 family.</text>
</comment>
<dbReference type="RefSeq" id="WP_238204211.1">
    <property type="nucleotide sequence ID" value="NZ_BPQE01000017.1"/>
</dbReference>
<evidence type="ECO:0000313" key="4">
    <source>
        <dbReference type="EMBL" id="MDQ0446231.1"/>
    </source>
</evidence>
<dbReference type="InterPro" id="IPR007129">
    <property type="entry name" value="Ubiqinol_cyt_c_chaperone_CPB3"/>
</dbReference>
<evidence type="ECO:0000259" key="3">
    <source>
        <dbReference type="Pfam" id="PF03981"/>
    </source>
</evidence>
<dbReference type="Pfam" id="PF03981">
    <property type="entry name" value="Ubiq_cyt_C_chap"/>
    <property type="match status" value="1"/>
</dbReference>
<evidence type="ECO:0000256" key="1">
    <source>
        <dbReference type="ARBA" id="ARBA00006407"/>
    </source>
</evidence>
<protein>
    <submittedName>
        <fullName evidence="4">Cytochrome b pre-mRNA-processing protein 3</fullName>
    </submittedName>
</protein>
<comment type="similarity">
    <text evidence="2">Belongs to the UPF0174 family.</text>
</comment>
<proteinExistence type="inferred from homology"/>
<dbReference type="InterPro" id="IPR021150">
    <property type="entry name" value="Ubiq_cyt_c_chap"/>
</dbReference>
<dbReference type="InterPro" id="IPR014569">
    <property type="entry name" value="Ubq_cyt-c_CBP3-rel"/>
</dbReference>
<feature type="domain" description="Ubiquinol-cytochrome c chaperone" evidence="3">
    <location>
        <begin position="35"/>
        <end position="175"/>
    </location>
</feature>
<keyword evidence="5" id="KW-1185">Reference proteome</keyword>
<accession>A0ABU0HXM9</accession>
<comment type="caution">
    <text evidence="4">The sequence shown here is derived from an EMBL/GenBank/DDBJ whole genome shotgun (WGS) entry which is preliminary data.</text>
</comment>